<proteinExistence type="predicted"/>
<protein>
    <submittedName>
        <fullName evidence="1">Uncharacterized protein</fullName>
    </submittedName>
</protein>
<gene>
    <name evidence="1" type="ORF">KME32_29835</name>
</gene>
<reference evidence="1" key="2">
    <citation type="journal article" date="2022" name="Microbiol. Resour. Announc.">
        <title>Metagenome Sequencing to Explore Phylogenomics of Terrestrial Cyanobacteria.</title>
        <authorList>
            <person name="Ward R.D."/>
            <person name="Stajich J.E."/>
            <person name="Johansen J.R."/>
            <person name="Huntemann M."/>
            <person name="Clum A."/>
            <person name="Foster B."/>
            <person name="Foster B."/>
            <person name="Roux S."/>
            <person name="Palaniappan K."/>
            <person name="Varghese N."/>
            <person name="Mukherjee S."/>
            <person name="Reddy T.B.K."/>
            <person name="Daum C."/>
            <person name="Copeland A."/>
            <person name="Chen I.A."/>
            <person name="Ivanova N.N."/>
            <person name="Kyrpides N.C."/>
            <person name="Shapiro N."/>
            <person name="Eloe-Fadrosh E.A."/>
            <person name="Pietrasiak N."/>
        </authorList>
    </citation>
    <scope>NUCLEOTIDE SEQUENCE</scope>
    <source>
        <strain evidence="1">JT2-VF2</strain>
    </source>
</reference>
<evidence type="ECO:0000313" key="1">
    <source>
        <dbReference type="EMBL" id="MBW4565218.1"/>
    </source>
</evidence>
<name>A0A951UIX7_9NOST</name>
<sequence>MIALYQLAAVNQPEIIFVANPLHYYAQAYLRSEITSIQQDRSLEQHLKSNPENVFLRDPQQNIACILAAQLKFPIEHLFIKKTKVAFQKIKQGKSRTQAFLEADEEIFTAEDKKQIELLQLIDEQFNRHYGTQVRNHLFVPVENSWIGDIYRLLYEHIDLTLELKVMIADHGPRDFNGINVGCLDSSLLAFACARFDYCISVMDFPVADSRWQILQSLLTECGSMLFPYENFCIVCDRLFAP</sequence>
<dbReference type="EMBL" id="JAHHHN010000032">
    <property type="protein sequence ID" value="MBW4565218.1"/>
    <property type="molecule type" value="Genomic_DNA"/>
</dbReference>
<evidence type="ECO:0000313" key="2">
    <source>
        <dbReference type="Proteomes" id="UP000715781"/>
    </source>
</evidence>
<organism evidence="1 2">
    <name type="scientific">Mojavia pulchra JT2-VF2</name>
    <dbReference type="NCBI Taxonomy" id="287848"/>
    <lineage>
        <taxon>Bacteria</taxon>
        <taxon>Bacillati</taxon>
        <taxon>Cyanobacteriota</taxon>
        <taxon>Cyanophyceae</taxon>
        <taxon>Nostocales</taxon>
        <taxon>Nostocaceae</taxon>
    </lineage>
</organism>
<reference evidence="1" key="1">
    <citation type="submission" date="2021-05" db="EMBL/GenBank/DDBJ databases">
        <authorList>
            <person name="Pietrasiak N."/>
            <person name="Ward R."/>
            <person name="Stajich J.E."/>
            <person name="Kurbessoian T."/>
        </authorList>
    </citation>
    <scope>NUCLEOTIDE SEQUENCE</scope>
    <source>
        <strain evidence="1">JT2-VF2</strain>
    </source>
</reference>
<comment type="caution">
    <text evidence="1">The sequence shown here is derived from an EMBL/GenBank/DDBJ whole genome shotgun (WGS) entry which is preliminary data.</text>
</comment>
<accession>A0A951UIX7</accession>
<dbReference type="AlphaFoldDB" id="A0A951UIX7"/>
<dbReference type="Proteomes" id="UP000715781">
    <property type="component" value="Unassembled WGS sequence"/>
</dbReference>